<proteinExistence type="predicted"/>
<feature type="region of interest" description="Disordered" evidence="1">
    <location>
        <begin position="209"/>
        <end position="284"/>
    </location>
</feature>
<feature type="chain" id="PRO_5046921969" evidence="2">
    <location>
        <begin position="28"/>
        <end position="607"/>
    </location>
</feature>
<dbReference type="PANTHER" id="PTHR37687">
    <property type="entry name" value="AGAP006772-PA"/>
    <property type="match status" value="1"/>
</dbReference>
<dbReference type="InterPro" id="IPR036444">
    <property type="entry name" value="PLipase_A2_dom_sf"/>
</dbReference>
<feature type="compositionally biased region" description="Acidic residues" evidence="1">
    <location>
        <begin position="164"/>
        <end position="175"/>
    </location>
</feature>
<gene>
    <name evidence="4" type="primary">LOC106811807</name>
</gene>
<feature type="region of interest" description="Disordered" evidence="1">
    <location>
        <begin position="343"/>
        <end position="398"/>
    </location>
</feature>
<dbReference type="Proteomes" id="UP000695022">
    <property type="component" value="Unplaced"/>
</dbReference>
<keyword evidence="3" id="KW-1185">Reference proteome</keyword>
<evidence type="ECO:0000256" key="2">
    <source>
        <dbReference type="SAM" id="SignalP"/>
    </source>
</evidence>
<dbReference type="InterPro" id="IPR038875">
    <property type="entry name" value="PLA2_conodipine-like"/>
</dbReference>
<evidence type="ECO:0000313" key="4">
    <source>
        <dbReference type="RefSeq" id="XP_014671013.1"/>
    </source>
</evidence>
<dbReference type="RefSeq" id="XP_014671013.1">
    <property type="nucleotide sequence ID" value="XM_014815527.1"/>
</dbReference>
<feature type="compositionally biased region" description="Acidic residues" evidence="1">
    <location>
        <begin position="214"/>
        <end position="233"/>
    </location>
</feature>
<feature type="compositionally biased region" description="Acidic residues" evidence="1">
    <location>
        <begin position="347"/>
        <end position="379"/>
    </location>
</feature>
<feature type="signal peptide" evidence="2">
    <location>
        <begin position="1"/>
        <end position="27"/>
    </location>
</feature>
<dbReference type="Gene3D" id="1.20.90.10">
    <property type="entry name" value="Phospholipase A2 domain"/>
    <property type="match status" value="1"/>
</dbReference>
<sequence>MIMGRASCSLRLLICAAVVVSHVSSYAYTFRKRRDDAGVGLLSAFPDRFDPDSEIEDNGLRRALDVIDVKRKSIGDSFREYVAAAAAADAEDDGSDLYERAVRKRALRKKWIAKKRYAENRDDDDVMRDAVKTSLLRELLRNSATERETEANEIGAEQLRRIFEDDDDDDDDDDDVERKRKRFIARKRDEADDDDDVDDSMMTLLQSARMYGNDAEDERGEAEEEEEEEEEAEAPSADELTQWMLDRYEGRMAGALNDEPRTEDDVIDDDDDDDADDDYDTSSAYTNNILDTLDQISDKALSRALSLLQEARGGRLPGEEEKEENLPDEIRMLQLAYNAEKLHNAIEEYDNEKEEEEEEEAVEEGRDEDDDEEEEDEDSSNFVDYKRMARRRKSEDWSSARDMLYSRKRKRQMAFPGGYNPNDDIFYRRRRTFRKRANEDEDEDEEEEEEEEENNSLYSPERRAELMNLLRSYASRDDGEDDDDDDDNDDECPAVEELSTDCEIARRMGAPPHVQQFFGDICRRHEVCYTCGSQAGISARECDRGFLGEAEEMCSGEDEEACILDAGKMLVAVVRHEYLPGNGPATCRRKCVYDYIVGEDANDIDKK</sequence>
<keyword evidence="2" id="KW-0732">Signal</keyword>
<dbReference type="GeneID" id="106811807"/>
<evidence type="ECO:0000313" key="3">
    <source>
        <dbReference type="Proteomes" id="UP000695022"/>
    </source>
</evidence>
<feature type="compositionally biased region" description="Acidic residues" evidence="1">
    <location>
        <begin position="265"/>
        <end position="280"/>
    </location>
</feature>
<feature type="region of interest" description="Disordered" evidence="1">
    <location>
        <begin position="144"/>
        <end position="176"/>
    </location>
</feature>
<feature type="compositionally biased region" description="Acidic residues" evidence="1">
    <location>
        <begin position="439"/>
        <end position="454"/>
    </location>
</feature>
<dbReference type="PANTHER" id="PTHR37687:SF1">
    <property type="entry name" value="AGAP006772-PA"/>
    <property type="match status" value="1"/>
</dbReference>
<accession>A0ABM1EFP2</accession>
<feature type="region of interest" description="Disordered" evidence="1">
    <location>
        <begin position="437"/>
        <end position="462"/>
    </location>
</feature>
<reference evidence="4" key="1">
    <citation type="submission" date="2025-08" db="UniProtKB">
        <authorList>
            <consortium name="RefSeq"/>
        </authorList>
    </citation>
    <scope>IDENTIFICATION</scope>
</reference>
<protein>
    <submittedName>
        <fullName evidence="4">Protein IWS1 homolog</fullName>
    </submittedName>
</protein>
<organism evidence="3 4">
    <name type="scientific">Priapulus caudatus</name>
    <name type="common">Priapulid worm</name>
    <dbReference type="NCBI Taxonomy" id="37621"/>
    <lineage>
        <taxon>Eukaryota</taxon>
        <taxon>Metazoa</taxon>
        <taxon>Ecdysozoa</taxon>
        <taxon>Scalidophora</taxon>
        <taxon>Priapulida</taxon>
        <taxon>Priapulimorpha</taxon>
        <taxon>Priapulimorphida</taxon>
        <taxon>Priapulidae</taxon>
        <taxon>Priapulus</taxon>
    </lineage>
</organism>
<name>A0ABM1EFP2_PRICU</name>
<evidence type="ECO:0000256" key="1">
    <source>
        <dbReference type="SAM" id="MobiDB-lite"/>
    </source>
</evidence>